<feature type="transmembrane region" description="Helical" evidence="7">
    <location>
        <begin position="12"/>
        <end position="33"/>
    </location>
</feature>
<dbReference type="PANTHER" id="PTHR43386">
    <property type="entry name" value="OLIGOPEPTIDE TRANSPORT SYSTEM PERMEASE PROTEIN APPC"/>
    <property type="match status" value="1"/>
</dbReference>
<dbReference type="PANTHER" id="PTHR43386:SF25">
    <property type="entry name" value="PEPTIDE ABC TRANSPORTER PERMEASE PROTEIN"/>
    <property type="match status" value="1"/>
</dbReference>
<keyword evidence="2 7" id="KW-0813">Transport</keyword>
<dbReference type="Proteomes" id="UP000253529">
    <property type="component" value="Unassembled WGS sequence"/>
</dbReference>
<dbReference type="RefSeq" id="WP_113892915.1">
    <property type="nucleotide sequence ID" value="NZ_QNRK01000045.1"/>
</dbReference>
<sequence>MRLFGHKLSLLAQIGLAIVALNLFLAIFAPLVAPYDQTAVLGDAWADADWQHWLGLDNLGRDLLSRLIFGARMSIGLSLVITALSFFIGIVTGFAAAVAGGWVDQALSRFVDLLLSMPTLIFAFVILSVLGSGLPVLIVTIAVLDSTKVFRLARSVAVGLVSLEFVEAARLRGEGWWWIITREILPNAIPPLTAEFGLRFCFTFLFIAALSFLGLGVQPPAADWGSMVKDYRDMINFGSAAPIYPAAAIAILTIGVNFVVDWMLSIHSRGQGEGA</sequence>
<dbReference type="InterPro" id="IPR050366">
    <property type="entry name" value="BP-dependent_transpt_permease"/>
</dbReference>
<evidence type="ECO:0000256" key="5">
    <source>
        <dbReference type="ARBA" id="ARBA00022989"/>
    </source>
</evidence>
<dbReference type="InterPro" id="IPR025966">
    <property type="entry name" value="OppC_N"/>
</dbReference>
<comment type="caution">
    <text evidence="9">The sequence shown here is derived from an EMBL/GenBank/DDBJ whole genome shotgun (WGS) entry which is preliminary data.</text>
</comment>
<keyword evidence="6 7" id="KW-0472">Membrane</keyword>
<dbReference type="CDD" id="cd06261">
    <property type="entry name" value="TM_PBP2"/>
    <property type="match status" value="1"/>
</dbReference>
<evidence type="ECO:0000256" key="6">
    <source>
        <dbReference type="ARBA" id="ARBA00023136"/>
    </source>
</evidence>
<protein>
    <submittedName>
        <fullName evidence="9">Peptide/nickel transport system permease protein</fullName>
    </submittedName>
</protein>
<keyword evidence="4 7" id="KW-0812">Transmembrane</keyword>
<evidence type="ECO:0000259" key="8">
    <source>
        <dbReference type="PROSITE" id="PS50928"/>
    </source>
</evidence>
<dbReference type="OrthoDB" id="9766870at2"/>
<proteinExistence type="inferred from homology"/>
<keyword evidence="5 7" id="KW-1133">Transmembrane helix</keyword>
<accession>A0A366ENN2</accession>
<evidence type="ECO:0000256" key="4">
    <source>
        <dbReference type="ARBA" id="ARBA00022692"/>
    </source>
</evidence>
<feature type="transmembrane region" description="Helical" evidence="7">
    <location>
        <begin position="75"/>
        <end position="100"/>
    </location>
</feature>
<keyword evidence="3" id="KW-1003">Cell membrane</keyword>
<gene>
    <name evidence="9" type="ORF">DFR50_14543</name>
</gene>
<evidence type="ECO:0000256" key="7">
    <source>
        <dbReference type="RuleBase" id="RU363032"/>
    </source>
</evidence>
<evidence type="ECO:0000313" key="10">
    <source>
        <dbReference type="Proteomes" id="UP000253529"/>
    </source>
</evidence>
<dbReference type="EMBL" id="QNRK01000045">
    <property type="protein sequence ID" value="RBP03290.1"/>
    <property type="molecule type" value="Genomic_DNA"/>
</dbReference>
<dbReference type="Pfam" id="PF00528">
    <property type="entry name" value="BPD_transp_1"/>
    <property type="match status" value="1"/>
</dbReference>
<evidence type="ECO:0000256" key="3">
    <source>
        <dbReference type="ARBA" id="ARBA00022475"/>
    </source>
</evidence>
<keyword evidence="10" id="KW-1185">Reference proteome</keyword>
<organism evidence="9 10">
    <name type="scientific">Roseiarcus fermentans</name>
    <dbReference type="NCBI Taxonomy" id="1473586"/>
    <lineage>
        <taxon>Bacteria</taxon>
        <taxon>Pseudomonadati</taxon>
        <taxon>Pseudomonadota</taxon>
        <taxon>Alphaproteobacteria</taxon>
        <taxon>Hyphomicrobiales</taxon>
        <taxon>Roseiarcaceae</taxon>
        <taxon>Roseiarcus</taxon>
    </lineage>
</organism>
<dbReference type="GO" id="GO:0055085">
    <property type="term" value="P:transmembrane transport"/>
    <property type="evidence" value="ECO:0007669"/>
    <property type="project" value="InterPro"/>
</dbReference>
<feature type="transmembrane region" description="Helical" evidence="7">
    <location>
        <begin position="237"/>
        <end position="260"/>
    </location>
</feature>
<dbReference type="AlphaFoldDB" id="A0A366ENN2"/>
<evidence type="ECO:0000313" key="9">
    <source>
        <dbReference type="EMBL" id="RBP03290.1"/>
    </source>
</evidence>
<evidence type="ECO:0000256" key="1">
    <source>
        <dbReference type="ARBA" id="ARBA00004651"/>
    </source>
</evidence>
<dbReference type="SUPFAM" id="SSF161098">
    <property type="entry name" value="MetI-like"/>
    <property type="match status" value="1"/>
</dbReference>
<dbReference type="GO" id="GO:0005886">
    <property type="term" value="C:plasma membrane"/>
    <property type="evidence" value="ECO:0007669"/>
    <property type="project" value="UniProtKB-SubCell"/>
</dbReference>
<comment type="similarity">
    <text evidence="7">Belongs to the binding-protein-dependent transport system permease family.</text>
</comment>
<feature type="transmembrane region" description="Helical" evidence="7">
    <location>
        <begin position="196"/>
        <end position="217"/>
    </location>
</feature>
<reference evidence="9 10" key="1">
    <citation type="submission" date="2018-06" db="EMBL/GenBank/DDBJ databases">
        <title>Genomic Encyclopedia of Type Strains, Phase IV (KMG-IV): sequencing the most valuable type-strain genomes for metagenomic binning, comparative biology and taxonomic classification.</title>
        <authorList>
            <person name="Goeker M."/>
        </authorList>
    </citation>
    <scope>NUCLEOTIDE SEQUENCE [LARGE SCALE GENOMIC DNA]</scope>
    <source>
        <strain evidence="9 10">DSM 24875</strain>
    </source>
</reference>
<evidence type="ECO:0000256" key="2">
    <source>
        <dbReference type="ARBA" id="ARBA00022448"/>
    </source>
</evidence>
<feature type="transmembrane region" description="Helical" evidence="7">
    <location>
        <begin position="120"/>
        <end position="144"/>
    </location>
</feature>
<comment type="subcellular location">
    <subcellularLocation>
        <location evidence="1 7">Cell membrane</location>
        <topology evidence="1 7">Multi-pass membrane protein</topology>
    </subcellularLocation>
</comment>
<name>A0A366ENN2_9HYPH</name>
<dbReference type="PROSITE" id="PS50928">
    <property type="entry name" value="ABC_TM1"/>
    <property type="match status" value="1"/>
</dbReference>
<dbReference type="InterPro" id="IPR000515">
    <property type="entry name" value="MetI-like"/>
</dbReference>
<dbReference type="InterPro" id="IPR035906">
    <property type="entry name" value="MetI-like_sf"/>
</dbReference>
<feature type="domain" description="ABC transmembrane type-1" evidence="8">
    <location>
        <begin position="71"/>
        <end position="264"/>
    </location>
</feature>
<dbReference type="Gene3D" id="1.10.3720.10">
    <property type="entry name" value="MetI-like"/>
    <property type="match status" value="1"/>
</dbReference>
<dbReference type="Pfam" id="PF12911">
    <property type="entry name" value="OppC_N"/>
    <property type="match status" value="1"/>
</dbReference>